<organism evidence="2 3">
    <name type="scientific">Novosphingobium humi</name>
    <dbReference type="NCBI Taxonomy" id="2282397"/>
    <lineage>
        <taxon>Bacteria</taxon>
        <taxon>Pseudomonadati</taxon>
        <taxon>Pseudomonadota</taxon>
        <taxon>Alphaproteobacteria</taxon>
        <taxon>Sphingomonadales</taxon>
        <taxon>Sphingomonadaceae</taxon>
        <taxon>Novosphingobium</taxon>
    </lineage>
</organism>
<dbReference type="InterPro" id="IPR001109">
    <property type="entry name" value="Hydrogenase_HupF/HypC"/>
</dbReference>
<keyword evidence="3" id="KW-1185">Reference proteome</keyword>
<name>A0ABY7TZS1_9SPHN</name>
<dbReference type="PANTHER" id="PTHR35177">
    <property type="entry name" value="HYDROGENASE MATURATION FACTOR HYBG"/>
    <property type="match status" value="1"/>
</dbReference>
<sequence length="80" mass="8225">MCLAIPAQVVELLPDGMATVSAGGITRSVSVALVDDVALGDYVLLHVGYALHKISAEEAEATLKMMAEAGLIEEELGAGQ</sequence>
<dbReference type="Gene3D" id="2.30.30.140">
    <property type="match status" value="1"/>
</dbReference>
<evidence type="ECO:0000256" key="1">
    <source>
        <dbReference type="ARBA" id="ARBA00006018"/>
    </source>
</evidence>
<protein>
    <submittedName>
        <fullName evidence="2">HypC/HybG/HupF family hydrogenase formation chaperone</fullName>
    </submittedName>
</protein>
<dbReference type="NCBIfam" id="TIGR00074">
    <property type="entry name" value="hypC_hupF"/>
    <property type="match status" value="1"/>
</dbReference>
<reference evidence="2 3" key="1">
    <citation type="submission" date="2023-02" db="EMBL/GenBank/DDBJ databases">
        <title>Genome sequence of Novosphingobium humi KACC 19094.</title>
        <authorList>
            <person name="Kim S."/>
            <person name="Heo J."/>
            <person name="Kwon S.-W."/>
        </authorList>
    </citation>
    <scope>NUCLEOTIDE SEQUENCE [LARGE SCALE GENOMIC DNA]</scope>
    <source>
        <strain evidence="2 3">KACC 19094</strain>
    </source>
</reference>
<dbReference type="Proteomes" id="UP001218231">
    <property type="component" value="Chromosome"/>
</dbReference>
<comment type="similarity">
    <text evidence="1">Belongs to the HupF/HypC family.</text>
</comment>
<proteinExistence type="inferred from homology"/>
<accession>A0ABY7TZS1</accession>
<dbReference type="SUPFAM" id="SSF159127">
    <property type="entry name" value="HupF/HypC-like"/>
    <property type="match status" value="1"/>
</dbReference>
<gene>
    <name evidence="2" type="ORF">PQ457_06175</name>
</gene>
<dbReference type="PRINTS" id="PR00445">
    <property type="entry name" value="HUPFHYPC"/>
</dbReference>
<dbReference type="EMBL" id="CP117417">
    <property type="protein sequence ID" value="WCT78546.1"/>
    <property type="molecule type" value="Genomic_DNA"/>
</dbReference>
<dbReference type="InterPro" id="IPR019812">
    <property type="entry name" value="Hydgase_assmbl_chp_CS"/>
</dbReference>
<dbReference type="PROSITE" id="PS01097">
    <property type="entry name" value="HUPF_HYPC"/>
    <property type="match status" value="1"/>
</dbReference>
<dbReference type="PANTHER" id="PTHR35177:SF2">
    <property type="entry name" value="HYDROGENASE MATURATION FACTOR HYBG"/>
    <property type="match status" value="1"/>
</dbReference>
<evidence type="ECO:0000313" key="3">
    <source>
        <dbReference type="Proteomes" id="UP001218231"/>
    </source>
</evidence>
<dbReference type="Pfam" id="PF01455">
    <property type="entry name" value="HupF_HypC"/>
    <property type="match status" value="1"/>
</dbReference>
<dbReference type="RefSeq" id="WP_273618858.1">
    <property type="nucleotide sequence ID" value="NZ_CP117417.1"/>
</dbReference>
<evidence type="ECO:0000313" key="2">
    <source>
        <dbReference type="EMBL" id="WCT78546.1"/>
    </source>
</evidence>